<organism evidence="2">
    <name type="scientific">marine metagenome</name>
    <dbReference type="NCBI Taxonomy" id="408172"/>
    <lineage>
        <taxon>unclassified sequences</taxon>
        <taxon>metagenomes</taxon>
        <taxon>ecological metagenomes</taxon>
    </lineage>
</organism>
<dbReference type="AlphaFoldDB" id="A0A381YEU4"/>
<dbReference type="Gene3D" id="1.20.120.450">
    <property type="entry name" value="dinb family like domain"/>
    <property type="match status" value="1"/>
</dbReference>
<proteinExistence type="predicted"/>
<protein>
    <recommendedName>
        <fullName evidence="1">DinB-like domain-containing protein</fullName>
    </recommendedName>
</protein>
<name>A0A381YEU4_9ZZZZ</name>
<sequence>MAIPTGPEIIASRLQRLNTQLLATVDVLTEEEASTWPTSTAPSCKWHLWHMARWADYVQALLPPVGLEETCELWESEQFKEKWGFNGIDLGMWGAGSGLGNKNGRSLPLPSLPEVRAYATKVFNHLEIRVGKFDEFSFNTPFTDWHDVDTSIGDAMIGYLAHANRHLGMLEAISGVLGKDGSVTV</sequence>
<dbReference type="SUPFAM" id="SSF109854">
    <property type="entry name" value="DinB/YfiT-like putative metalloenzymes"/>
    <property type="match status" value="1"/>
</dbReference>
<dbReference type="InterPro" id="IPR034660">
    <property type="entry name" value="DinB/YfiT-like"/>
</dbReference>
<dbReference type="EMBL" id="UINC01017987">
    <property type="protein sequence ID" value="SVA75132.1"/>
    <property type="molecule type" value="Genomic_DNA"/>
</dbReference>
<reference evidence="2" key="1">
    <citation type="submission" date="2018-05" db="EMBL/GenBank/DDBJ databases">
        <authorList>
            <person name="Lanie J.A."/>
            <person name="Ng W.-L."/>
            <person name="Kazmierczak K.M."/>
            <person name="Andrzejewski T.M."/>
            <person name="Davidsen T.M."/>
            <person name="Wayne K.J."/>
            <person name="Tettelin H."/>
            <person name="Glass J.I."/>
            <person name="Rusch D."/>
            <person name="Podicherti R."/>
            <person name="Tsui H.-C.T."/>
            <person name="Winkler M.E."/>
        </authorList>
    </citation>
    <scope>NUCLEOTIDE SEQUENCE</scope>
</reference>
<feature type="domain" description="DinB-like" evidence="1">
    <location>
        <begin position="14"/>
        <end position="169"/>
    </location>
</feature>
<dbReference type="Pfam" id="PF12867">
    <property type="entry name" value="DinB_2"/>
    <property type="match status" value="1"/>
</dbReference>
<gene>
    <name evidence="2" type="ORF">METZ01_LOCUS127986</name>
</gene>
<dbReference type="InterPro" id="IPR024775">
    <property type="entry name" value="DinB-like"/>
</dbReference>
<evidence type="ECO:0000259" key="1">
    <source>
        <dbReference type="Pfam" id="PF12867"/>
    </source>
</evidence>
<evidence type="ECO:0000313" key="2">
    <source>
        <dbReference type="EMBL" id="SVA75132.1"/>
    </source>
</evidence>
<accession>A0A381YEU4</accession>